<dbReference type="EMBL" id="UGOD01000001">
    <property type="protein sequence ID" value="STX51246.1"/>
    <property type="molecule type" value="Genomic_DNA"/>
</dbReference>
<name>A0A378JIW6_9GAMM</name>
<dbReference type="PANTHER" id="PTHR30441">
    <property type="entry name" value="DUF748 DOMAIN-CONTAINING PROTEIN"/>
    <property type="match status" value="1"/>
</dbReference>
<dbReference type="Pfam" id="PF05170">
    <property type="entry name" value="AsmA"/>
    <property type="match status" value="1"/>
</dbReference>
<dbReference type="InterPro" id="IPR007844">
    <property type="entry name" value="AsmA"/>
</dbReference>
<protein>
    <submittedName>
        <fullName evidence="2">Putative asmA protein</fullName>
    </submittedName>
</protein>
<evidence type="ECO:0000313" key="3">
    <source>
        <dbReference type="Proteomes" id="UP000254794"/>
    </source>
</evidence>
<organism evidence="2 3">
    <name type="scientific">Legionella busanensis</name>
    <dbReference type="NCBI Taxonomy" id="190655"/>
    <lineage>
        <taxon>Bacteria</taxon>
        <taxon>Pseudomonadati</taxon>
        <taxon>Pseudomonadota</taxon>
        <taxon>Gammaproteobacteria</taxon>
        <taxon>Legionellales</taxon>
        <taxon>Legionellaceae</taxon>
        <taxon>Legionella</taxon>
    </lineage>
</organism>
<proteinExistence type="predicted"/>
<evidence type="ECO:0000313" key="2">
    <source>
        <dbReference type="EMBL" id="STX51246.1"/>
    </source>
</evidence>
<keyword evidence="3" id="KW-1185">Reference proteome</keyword>
<dbReference type="OrthoDB" id="9766390at2"/>
<dbReference type="InterPro" id="IPR052894">
    <property type="entry name" value="AsmA-related"/>
</dbReference>
<dbReference type="GO" id="GO:0090313">
    <property type="term" value="P:regulation of protein targeting to membrane"/>
    <property type="evidence" value="ECO:0007669"/>
    <property type="project" value="TreeGrafter"/>
</dbReference>
<reference evidence="2 3" key="1">
    <citation type="submission" date="2018-06" db="EMBL/GenBank/DDBJ databases">
        <authorList>
            <consortium name="Pathogen Informatics"/>
            <person name="Doyle S."/>
        </authorList>
    </citation>
    <scope>NUCLEOTIDE SEQUENCE [LARGE SCALE GENOMIC DNA]</scope>
    <source>
        <strain evidence="2 3">NCTC13316</strain>
    </source>
</reference>
<evidence type="ECO:0000259" key="1">
    <source>
        <dbReference type="Pfam" id="PF05170"/>
    </source>
</evidence>
<accession>A0A378JIW6</accession>
<dbReference type="PANTHER" id="PTHR30441:SF8">
    <property type="entry name" value="DUF748 DOMAIN-CONTAINING PROTEIN"/>
    <property type="match status" value="1"/>
</dbReference>
<dbReference type="AlphaFoldDB" id="A0A378JIW6"/>
<feature type="domain" description="AsmA" evidence="1">
    <location>
        <begin position="4"/>
        <end position="187"/>
    </location>
</feature>
<dbReference type="RefSeq" id="WP_115330893.1">
    <property type="nucleotide sequence ID" value="NZ_CAAAHP010000001.1"/>
</dbReference>
<gene>
    <name evidence="2" type="ORF">NCTC13316_01340</name>
</gene>
<sequence length="511" mass="57982">MRLLKKFAVILLGFILLLSFFFWLITSAVSPTIFKDFVTLKIKTYTQQPCEIEGNISWQLFPRPSIKIASIRIGNRELQSPYQIKLRQLFFNLKLSTLLQGKIIFDEIKITDLIADINSNYKPPLVKASNIASHSLLEKNIEEKFALERLLITNGKIRTRINNQLLTLNSLQLRLEQINLEQNLFPFQIKAHINYDLKQQPISAQLQFKGDANLAIDSLNQLETALKSTLLRGQLLIQNLKIGRFKINQIGANTSFKQATLSLNPLTLKFYQGEAIGDLNFNFLSKILKLNQTATGINAARLTLALFNQAFIKGKLDFSLHSQSNFINQDWLNTIMGNGNISLHDGTLAFFDLDSIVKKLSIKISNAQEKKEPKLDLDQESQDHLLHSKGPTSLKLMAIQYRLAQKMLFSDTLLLQTDMLQLKGKGEMNLTNYSLISHLLATLIVDDSNLNNIQELLGGGFPLIIHGTLTQPVILPDLKKINASLAKVWIRETFAKPVLKIKEQLVTFFYH</sequence>
<dbReference type="GO" id="GO:0005886">
    <property type="term" value="C:plasma membrane"/>
    <property type="evidence" value="ECO:0007669"/>
    <property type="project" value="TreeGrafter"/>
</dbReference>
<dbReference type="Proteomes" id="UP000254794">
    <property type="component" value="Unassembled WGS sequence"/>
</dbReference>